<sequence>MDRKLQISNTYEAIIKQSKLFVIVIVLVTIASVVFLSAAFIRWKYGRIKELECGFMLAAFLFYLIYESIYLAIVPLIYHLNAIRAGVHKPYPTMPEDIERFIIYMYSASTVFWFLLWSVKFALLVLYRRMMIGLPLQLKFWMAILIFTIITFVFSFIATLTSCGGVANIKKNLKFFCSRPSDALTRDLSMYGSFACDVVTNVLIMILPLRLIWGLQMSLKRKLAVAAMISIGILCIIASVVRVIEITEKKKATTPNSLWLILWGSIEATTAICVGAFPSFRFVRKTSHSTHADYVSSKSAWANSRNFHSIQMQPYDCSNDGRHVATVYGGAQPSPSSQDNLTPEDGVIITTQHQIHIEPAISPQKQHQLGIP</sequence>
<gene>
    <name evidence="1" type="ORF">LOY88_003722</name>
</gene>
<dbReference type="EMBL" id="JALBCA010000051">
    <property type="protein sequence ID" value="KAI2386120.1"/>
    <property type="molecule type" value="Genomic_DNA"/>
</dbReference>
<reference evidence="1" key="1">
    <citation type="journal article" date="2022" name="bioRxiv">
        <title>Population genetic analysis of Ophidiomyces ophidiicola, the causative agent of snake fungal disease, indicates recent introductions to the USA.</title>
        <authorList>
            <person name="Ladner J.T."/>
            <person name="Palmer J.M."/>
            <person name="Ettinger C.L."/>
            <person name="Stajich J.E."/>
            <person name="Farrell T.M."/>
            <person name="Glorioso B.M."/>
            <person name="Lawson B."/>
            <person name="Price S.J."/>
            <person name="Stengle A.G."/>
            <person name="Grear D.A."/>
            <person name="Lorch J.M."/>
        </authorList>
    </citation>
    <scope>NUCLEOTIDE SEQUENCE</scope>
    <source>
        <strain evidence="1">NWHC 24266-5</strain>
    </source>
</reference>
<proteinExistence type="predicted"/>
<organism evidence="1">
    <name type="scientific">Ophidiomyces ophidiicola</name>
    <dbReference type="NCBI Taxonomy" id="1387563"/>
    <lineage>
        <taxon>Eukaryota</taxon>
        <taxon>Fungi</taxon>
        <taxon>Dikarya</taxon>
        <taxon>Ascomycota</taxon>
        <taxon>Pezizomycotina</taxon>
        <taxon>Eurotiomycetes</taxon>
        <taxon>Eurotiomycetidae</taxon>
        <taxon>Onygenales</taxon>
        <taxon>Onygenaceae</taxon>
        <taxon>Ophidiomyces</taxon>
    </lineage>
</organism>
<evidence type="ECO:0000313" key="1">
    <source>
        <dbReference type="EMBL" id="KAI2386120.1"/>
    </source>
</evidence>
<comment type="caution">
    <text evidence="1">The sequence shown here is derived from an EMBL/GenBank/DDBJ whole genome shotgun (WGS) entry which is preliminary data.</text>
</comment>
<name>A0ACB8UYL9_9EURO</name>
<accession>A0ACB8UYL9</accession>
<protein>
    <submittedName>
        <fullName evidence="1">Uncharacterized protein</fullName>
    </submittedName>
</protein>